<proteinExistence type="predicted"/>
<sequence length="90" mass="9723">MEKMASRTGGFQTLPPDLEANRQNLSRMSVPRPLHVKEHDFPGPDLTDGAGRMDSEAAGQDELHDEVVAPVPSDTARRPQVDTFLQAGAG</sequence>
<evidence type="ECO:0000256" key="1">
    <source>
        <dbReference type="SAM" id="MobiDB-lite"/>
    </source>
</evidence>
<dbReference type="Proteomes" id="UP000588647">
    <property type="component" value="Unassembled WGS sequence"/>
</dbReference>
<organism evidence="2 3">
    <name type="scientific">Aurantimonas endophytica</name>
    <dbReference type="NCBI Taxonomy" id="1522175"/>
    <lineage>
        <taxon>Bacteria</taxon>
        <taxon>Pseudomonadati</taxon>
        <taxon>Pseudomonadota</taxon>
        <taxon>Alphaproteobacteria</taxon>
        <taxon>Hyphomicrobiales</taxon>
        <taxon>Aurantimonadaceae</taxon>
        <taxon>Aurantimonas</taxon>
    </lineage>
</organism>
<feature type="region of interest" description="Disordered" evidence="1">
    <location>
        <begin position="1"/>
        <end position="90"/>
    </location>
</feature>
<dbReference type="AlphaFoldDB" id="A0A7W6HIC9"/>
<feature type="compositionally biased region" description="Basic and acidic residues" evidence="1">
    <location>
        <begin position="51"/>
        <end position="67"/>
    </location>
</feature>
<dbReference type="RefSeq" id="WP_425486750.1">
    <property type="nucleotide sequence ID" value="NZ_JAAAMM010000007.1"/>
</dbReference>
<keyword evidence="3" id="KW-1185">Reference proteome</keyword>
<name>A0A7W6HIC9_9HYPH</name>
<comment type="caution">
    <text evidence="2">The sequence shown here is derived from an EMBL/GenBank/DDBJ whole genome shotgun (WGS) entry which is preliminary data.</text>
</comment>
<gene>
    <name evidence="2" type="ORF">GGR03_004853</name>
</gene>
<accession>A0A7W6HIC9</accession>
<dbReference type="EMBL" id="JACIEM010000007">
    <property type="protein sequence ID" value="MBB4005751.1"/>
    <property type="molecule type" value="Genomic_DNA"/>
</dbReference>
<reference evidence="2 3" key="1">
    <citation type="submission" date="2020-08" db="EMBL/GenBank/DDBJ databases">
        <title>Genomic Encyclopedia of Type Strains, Phase IV (KMG-IV): sequencing the most valuable type-strain genomes for metagenomic binning, comparative biology and taxonomic classification.</title>
        <authorList>
            <person name="Goeker M."/>
        </authorList>
    </citation>
    <scope>NUCLEOTIDE SEQUENCE [LARGE SCALE GENOMIC DNA]</scope>
    <source>
        <strain evidence="2 3">DSM 103570</strain>
    </source>
</reference>
<evidence type="ECO:0000313" key="3">
    <source>
        <dbReference type="Proteomes" id="UP000588647"/>
    </source>
</evidence>
<evidence type="ECO:0000313" key="2">
    <source>
        <dbReference type="EMBL" id="MBB4005751.1"/>
    </source>
</evidence>
<protein>
    <submittedName>
        <fullName evidence="2">Uncharacterized protein</fullName>
    </submittedName>
</protein>